<feature type="domain" description="PAS" evidence="12">
    <location>
        <begin position="20"/>
        <end position="76"/>
    </location>
</feature>
<dbReference type="PANTHER" id="PTHR43065">
    <property type="entry name" value="SENSOR HISTIDINE KINASE"/>
    <property type="match status" value="1"/>
</dbReference>
<accession>A0A8J4M7E6</accession>
<dbReference type="EC" id="2.7.13.3" evidence="2"/>
<dbReference type="InterPro" id="IPR000014">
    <property type="entry name" value="PAS"/>
</dbReference>
<keyword evidence="8" id="KW-0902">Two-component regulatory system</keyword>
<dbReference type="PROSITE" id="PS50109">
    <property type="entry name" value="HIS_KIN"/>
    <property type="match status" value="1"/>
</dbReference>
<dbReference type="AlphaFoldDB" id="A0A8J4M7E6"/>
<dbReference type="SUPFAM" id="SSF55874">
    <property type="entry name" value="ATPase domain of HSP90 chaperone/DNA topoisomerase II/histidine kinase"/>
    <property type="match status" value="1"/>
</dbReference>
<evidence type="ECO:0000259" key="12">
    <source>
        <dbReference type="PROSITE" id="PS50112"/>
    </source>
</evidence>
<name>A0A8J4M7E6_9PROT</name>
<dbReference type="InterPro" id="IPR036890">
    <property type="entry name" value="HATPase_C_sf"/>
</dbReference>
<dbReference type="FunFam" id="3.30.450.20:FF:000060">
    <property type="entry name" value="Sensor protein FixL"/>
    <property type="match status" value="1"/>
</dbReference>
<evidence type="ECO:0000259" key="13">
    <source>
        <dbReference type="PROSITE" id="PS50113"/>
    </source>
</evidence>
<evidence type="ECO:0000256" key="1">
    <source>
        <dbReference type="ARBA" id="ARBA00000085"/>
    </source>
</evidence>
<proteinExistence type="predicted"/>
<dbReference type="InterPro" id="IPR004358">
    <property type="entry name" value="Sig_transdc_His_kin-like_C"/>
</dbReference>
<dbReference type="SMART" id="SM00387">
    <property type="entry name" value="HATPase_c"/>
    <property type="match status" value="1"/>
</dbReference>
<dbReference type="InterPro" id="IPR036097">
    <property type="entry name" value="HisK_dim/P_sf"/>
</dbReference>
<dbReference type="Gene3D" id="1.10.287.130">
    <property type="match status" value="1"/>
</dbReference>
<reference evidence="14" key="1">
    <citation type="journal article" date="2020" name="mSystems">
        <title>Genome- and Community-Level Interaction Insights into Carbon Utilization and Element Cycling Functions of Hydrothermarchaeota in Hydrothermal Sediment.</title>
        <authorList>
            <person name="Zhou Z."/>
            <person name="Liu Y."/>
            <person name="Xu W."/>
            <person name="Pan J."/>
            <person name="Luo Z.H."/>
            <person name="Li M."/>
        </authorList>
    </citation>
    <scope>NUCLEOTIDE SEQUENCE</scope>
    <source>
        <strain evidence="14">SpSt-997</strain>
    </source>
</reference>
<comment type="function">
    <text evidence="9">Putative oxygen sensor; modulates the activity of FixJ, a transcriptional activator of nitrogen fixation fixK gene. FixL probably acts as a kinase that phosphorylates FixJ.</text>
</comment>
<dbReference type="Pfam" id="PF00512">
    <property type="entry name" value="HisKA"/>
    <property type="match status" value="1"/>
</dbReference>
<keyword evidence="7" id="KW-0067">ATP-binding</keyword>
<dbReference type="InterPro" id="IPR003661">
    <property type="entry name" value="HisK_dim/P_dom"/>
</dbReference>
<comment type="caution">
    <text evidence="14">The sequence shown here is derived from an EMBL/GenBank/DDBJ whole genome shotgun (WGS) entry which is preliminary data.</text>
</comment>
<dbReference type="InterPro" id="IPR001610">
    <property type="entry name" value="PAC"/>
</dbReference>
<keyword evidence="3" id="KW-0597">Phosphoprotein</keyword>
<sequence length="521" mass="56342">MPGCAAALDRRRKPGHKIVMERLYRAIVETAADAILVIDQRAVIRSVNPAGAVLFGAAAEALCGRPAADLLVRPTDPEGCCADLTPRGEGRRAPRQEWRCRRGDGGFFPAEVSLREVALGDGPCLIAIVHDITSRRAAIDALAEREARLRSILATVPDAIVTIDTSGKIETFSQAAERMFGYRAEEIIGRNVSQLMPSPYREAHDGYLERYLRTGERRIIGIGRVVVGQRADGSTFPMELQVAEMASGGRRLFTGFVRDLTEQQQAELRLQDLQARLVHSARLGTLGRMASTLAHEINQPLTAIANYVQAARQLLASGRADLHPKVIDAMTKAAAQAARAGAIIQRLRQFVSRGETARRAEDLNKIVEEAAALALLGAREYGIRVNFSLRPDLPLVLADAVQVQQVVLNLVHNAVEVLQPCARREIDVATGIAAVAGFAEVTVADTGPGLADEVRENIFRPFISTKREGMGLGLSICREIVESHGGRLGVTSQTGVGTVFRFTLPFANAGEASTREDDDDG</sequence>
<dbReference type="Pfam" id="PF00989">
    <property type="entry name" value="PAS"/>
    <property type="match status" value="2"/>
</dbReference>
<keyword evidence="6" id="KW-0418">Kinase</keyword>
<dbReference type="SMART" id="SM00086">
    <property type="entry name" value="PAC"/>
    <property type="match status" value="2"/>
</dbReference>
<evidence type="ECO:0000313" key="14">
    <source>
        <dbReference type="EMBL" id="HGC43888.1"/>
    </source>
</evidence>
<dbReference type="Pfam" id="PF02518">
    <property type="entry name" value="HATPase_c"/>
    <property type="match status" value="1"/>
</dbReference>
<dbReference type="SUPFAM" id="SSF55785">
    <property type="entry name" value="PYP-like sensor domain (PAS domain)"/>
    <property type="match status" value="2"/>
</dbReference>
<organism evidence="14">
    <name type="scientific">Acidicaldus sp</name>
    <dbReference type="NCBI Taxonomy" id="1872105"/>
    <lineage>
        <taxon>Bacteria</taxon>
        <taxon>Pseudomonadati</taxon>
        <taxon>Pseudomonadota</taxon>
        <taxon>Alphaproteobacteria</taxon>
        <taxon>Acetobacterales</taxon>
        <taxon>Acetobacteraceae</taxon>
        <taxon>Acidicaldus</taxon>
    </lineage>
</organism>
<dbReference type="SUPFAM" id="SSF47384">
    <property type="entry name" value="Homodimeric domain of signal transducing histidine kinase"/>
    <property type="match status" value="1"/>
</dbReference>
<keyword evidence="5" id="KW-0547">Nucleotide-binding</keyword>
<dbReference type="PRINTS" id="PR00344">
    <property type="entry name" value="BCTRLSENSOR"/>
</dbReference>
<dbReference type="PROSITE" id="PS50113">
    <property type="entry name" value="PAC"/>
    <property type="match status" value="1"/>
</dbReference>
<dbReference type="GO" id="GO:0000155">
    <property type="term" value="F:phosphorelay sensor kinase activity"/>
    <property type="evidence" value="ECO:0007669"/>
    <property type="project" value="InterPro"/>
</dbReference>
<evidence type="ECO:0000256" key="3">
    <source>
        <dbReference type="ARBA" id="ARBA00022553"/>
    </source>
</evidence>
<dbReference type="Gene3D" id="3.30.565.10">
    <property type="entry name" value="Histidine kinase-like ATPase, C-terminal domain"/>
    <property type="match status" value="1"/>
</dbReference>
<dbReference type="InterPro" id="IPR003594">
    <property type="entry name" value="HATPase_dom"/>
</dbReference>
<protein>
    <recommendedName>
        <fullName evidence="10">Sensor protein FixL</fullName>
        <ecNumber evidence="2">2.7.13.3</ecNumber>
    </recommendedName>
</protein>
<dbReference type="InterPro" id="IPR005467">
    <property type="entry name" value="His_kinase_dom"/>
</dbReference>
<evidence type="ECO:0000256" key="10">
    <source>
        <dbReference type="ARBA" id="ARBA00070616"/>
    </source>
</evidence>
<dbReference type="GO" id="GO:0006355">
    <property type="term" value="P:regulation of DNA-templated transcription"/>
    <property type="evidence" value="ECO:0007669"/>
    <property type="project" value="InterPro"/>
</dbReference>
<dbReference type="InterPro" id="IPR013767">
    <property type="entry name" value="PAS_fold"/>
</dbReference>
<dbReference type="PANTHER" id="PTHR43065:SF42">
    <property type="entry name" value="TWO-COMPONENT SENSOR PPRA"/>
    <property type="match status" value="1"/>
</dbReference>
<evidence type="ECO:0000259" key="11">
    <source>
        <dbReference type="PROSITE" id="PS50109"/>
    </source>
</evidence>
<evidence type="ECO:0000256" key="8">
    <source>
        <dbReference type="ARBA" id="ARBA00023012"/>
    </source>
</evidence>
<comment type="catalytic activity">
    <reaction evidence="1">
        <text>ATP + protein L-histidine = ADP + protein N-phospho-L-histidine.</text>
        <dbReference type="EC" id="2.7.13.3"/>
    </reaction>
</comment>
<dbReference type="PROSITE" id="PS50112">
    <property type="entry name" value="PAS"/>
    <property type="match status" value="2"/>
</dbReference>
<dbReference type="CDD" id="cd00082">
    <property type="entry name" value="HisKA"/>
    <property type="match status" value="1"/>
</dbReference>
<feature type="domain" description="Histidine kinase" evidence="11">
    <location>
        <begin position="292"/>
        <end position="508"/>
    </location>
</feature>
<evidence type="ECO:0000256" key="5">
    <source>
        <dbReference type="ARBA" id="ARBA00022741"/>
    </source>
</evidence>
<dbReference type="GO" id="GO:0005524">
    <property type="term" value="F:ATP binding"/>
    <property type="evidence" value="ECO:0007669"/>
    <property type="project" value="UniProtKB-KW"/>
</dbReference>
<dbReference type="EMBL" id="DTQM01000226">
    <property type="protein sequence ID" value="HGC43888.1"/>
    <property type="molecule type" value="Genomic_DNA"/>
</dbReference>
<dbReference type="NCBIfam" id="TIGR00229">
    <property type="entry name" value="sensory_box"/>
    <property type="match status" value="2"/>
</dbReference>
<evidence type="ECO:0000256" key="2">
    <source>
        <dbReference type="ARBA" id="ARBA00012438"/>
    </source>
</evidence>
<feature type="domain" description="PAC" evidence="13">
    <location>
        <begin position="213"/>
        <end position="272"/>
    </location>
</feature>
<dbReference type="InterPro" id="IPR000700">
    <property type="entry name" value="PAS-assoc_C"/>
</dbReference>
<gene>
    <name evidence="14" type="ORF">ENY07_11820</name>
</gene>
<evidence type="ECO:0000256" key="4">
    <source>
        <dbReference type="ARBA" id="ARBA00022679"/>
    </source>
</evidence>
<dbReference type="SMART" id="SM00388">
    <property type="entry name" value="HisKA"/>
    <property type="match status" value="1"/>
</dbReference>
<keyword evidence="4" id="KW-0808">Transferase</keyword>
<dbReference type="Gene3D" id="3.30.450.20">
    <property type="entry name" value="PAS domain"/>
    <property type="match status" value="2"/>
</dbReference>
<evidence type="ECO:0000256" key="7">
    <source>
        <dbReference type="ARBA" id="ARBA00022840"/>
    </source>
</evidence>
<evidence type="ECO:0000256" key="6">
    <source>
        <dbReference type="ARBA" id="ARBA00022777"/>
    </source>
</evidence>
<evidence type="ECO:0000256" key="9">
    <source>
        <dbReference type="ARBA" id="ARBA00059827"/>
    </source>
</evidence>
<feature type="domain" description="PAS" evidence="12">
    <location>
        <begin position="145"/>
        <end position="215"/>
    </location>
</feature>
<dbReference type="CDD" id="cd00130">
    <property type="entry name" value="PAS"/>
    <property type="match status" value="2"/>
</dbReference>
<dbReference type="InterPro" id="IPR035965">
    <property type="entry name" value="PAS-like_dom_sf"/>
</dbReference>
<dbReference type="SMART" id="SM00091">
    <property type="entry name" value="PAS"/>
    <property type="match status" value="2"/>
</dbReference>